<dbReference type="AlphaFoldDB" id="A0A1E7K8V3"/>
<protein>
    <recommendedName>
        <fullName evidence="4">HEXXH motif-containing protein</fullName>
    </recommendedName>
</protein>
<dbReference type="NCBIfam" id="TIGR04267">
    <property type="entry name" value="mod_HExxH"/>
    <property type="match status" value="1"/>
</dbReference>
<proteinExistence type="predicted"/>
<dbReference type="PATRIC" id="fig|943816.4.peg.4368"/>
<evidence type="ECO:0008006" key="4">
    <source>
        <dbReference type="Google" id="ProtNLM"/>
    </source>
</evidence>
<feature type="region of interest" description="Disordered" evidence="1">
    <location>
        <begin position="410"/>
        <end position="449"/>
    </location>
</feature>
<evidence type="ECO:0000313" key="2">
    <source>
        <dbReference type="EMBL" id="OEV00363.1"/>
    </source>
</evidence>
<dbReference type="RefSeq" id="WP_254693507.1">
    <property type="nucleotide sequence ID" value="NZ_LJGV01000022.1"/>
</dbReference>
<name>A0A1E7K8V3_9ACTN</name>
<evidence type="ECO:0000256" key="1">
    <source>
        <dbReference type="SAM" id="MobiDB-lite"/>
    </source>
</evidence>
<reference evidence="2 3" key="1">
    <citation type="journal article" date="2016" name="Front. Microbiol.">
        <title>Comparative Genomics Analysis of Streptomyces Species Reveals Their Adaptation to the Marine Environment and Their Diversity at the Genomic Level.</title>
        <authorList>
            <person name="Tian X."/>
            <person name="Zhang Z."/>
            <person name="Yang T."/>
            <person name="Chen M."/>
            <person name="Li J."/>
            <person name="Chen F."/>
            <person name="Yang J."/>
            <person name="Li W."/>
            <person name="Zhang B."/>
            <person name="Zhang Z."/>
            <person name="Wu J."/>
            <person name="Zhang C."/>
            <person name="Long L."/>
            <person name="Xiao J."/>
        </authorList>
    </citation>
    <scope>NUCLEOTIDE SEQUENCE [LARGE SCALE GENOMIC DNA]</scope>
    <source>
        <strain evidence="2 3">SCSIO M10379</strain>
    </source>
</reference>
<comment type="caution">
    <text evidence="2">The sequence shown here is derived from an EMBL/GenBank/DDBJ whole genome shotgun (WGS) entry which is preliminary data.</text>
</comment>
<evidence type="ECO:0000313" key="3">
    <source>
        <dbReference type="Proteomes" id="UP000175829"/>
    </source>
</evidence>
<dbReference type="InterPro" id="IPR026337">
    <property type="entry name" value="AKG_HExxH"/>
</dbReference>
<dbReference type="EMBL" id="LJGV01000022">
    <property type="protein sequence ID" value="OEV00363.1"/>
    <property type="molecule type" value="Genomic_DNA"/>
</dbReference>
<dbReference type="Proteomes" id="UP000175829">
    <property type="component" value="Unassembled WGS sequence"/>
</dbReference>
<accession>A0A1E7K8V3</accession>
<organism evidence="2 3">
    <name type="scientific">Streptomyces qinglanensis</name>
    <dbReference type="NCBI Taxonomy" id="943816"/>
    <lineage>
        <taxon>Bacteria</taxon>
        <taxon>Bacillati</taxon>
        <taxon>Actinomycetota</taxon>
        <taxon>Actinomycetes</taxon>
        <taxon>Kitasatosporales</taxon>
        <taxon>Streptomycetaceae</taxon>
        <taxon>Streptomyces</taxon>
    </lineage>
</organism>
<gene>
    <name evidence="2" type="ORF">AN217_24020</name>
</gene>
<sequence>MNPLEIPGPRLRRMGETRPVPGEAAALEGWLHSRRLVLLKTLLTRAERAPLPGPAARALRAHWTLLEDAEQLDPAAARRALGSPAAGNWLAHALAAPPGEDFAAAVADLGALAAVVALAAGADFRLDLPASAGRLPLPGLGAYLCAAPRVRVAAHGGTVTFAPPDGAPSSLTRGALLRHEVPPAGPWRPLNRLPGGRAVLDDRDPHLAREEGRAGLAGLLPTTVTAPGEAREWRELWTRALALLRDADPERATEVAALVRTVVPVRWKPDGRASATRLAAPWAVLTTLPESPQEMAEVLVHEVQHSKLAVLGGVVRLDHESAEAVFRVGWRSDPRPLGAVVQGTYAHLALADLWGRLADRAASPAAERAAARRRAADYRAQVDHALFLLLGSGQLTRQGTEFVEGMRRRHERLGSPGGPAVRAAEHAERGDPADDAENAADRLTNGHFG</sequence>
<feature type="compositionally biased region" description="Basic and acidic residues" evidence="1">
    <location>
        <begin position="423"/>
        <end position="432"/>
    </location>
</feature>